<gene>
    <name evidence="1" type="ORF">BXY_20560</name>
</gene>
<dbReference type="EMBL" id="FP929033">
    <property type="protein sequence ID" value="CBK67136.1"/>
    <property type="molecule type" value="Genomic_DNA"/>
</dbReference>
<reference evidence="1 2" key="2">
    <citation type="submission" date="2010-03" db="EMBL/GenBank/DDBJ databases">
        <authorList>
            <person name="Pajon A."/>
        </authorList>
    </citation>
    <scope>NUCLEOTIDE SEQUENCE [LARGE SCALE GENOMIC DNA]</scope>
    <source>
        <strain evidence="1 2">XB1A</strain>
    </source>
</reference>
<protein>
    <submittedName>
        <fullName evidence="1">Uncharacterized protein</fullName>
    </submittedName>
</protein>
<organism evidence="1 2">
    <name type="scientific">Bacteroides xylanisolvens XB1A</name>
    <dbReference type="NCBI Taxonomy" id="657309"/>
    <lineage>
        <taxon>Bacteria</taxon>
        <taxon>Pseudomonadati</taxon>
        <taxon>Bacteroidota</taxon>
        <taxon>Bacteroidia</taxon>
        <taxon>Bacteroidales</taxon>
        <taxon>Bacteroidaceae</taxon>
        <taxon>Bacteroides</taxon>
    </lineage>
</organism>
<dbReference type="KEGG" id="bxy:BXY_20560"/>
<proteinExistence type="predicted"/>
<accession>D6CY84</accession>
<dbReference type="AlphaFoldDB" id="D6CY84"/>
<reference evidence="1 2" key="1">
    <citation type="submission" date="2010-03" db="EMBL/GenBank/DDBJ databases">
        <title>The genome sequence of Bacteriodes xylanisolvens XB1A.</title>
        <authorList>
            <consortium name="metaHIT consortium -- http://www.metahit.eu/"/>
            <person name="Pajon A."/>
            <person name="Turner K."/>
            <person name="Parkhill J."/>
            <person name="Bernalier A."/>
        </authorList>
    </citation>
    <scope>NUCLEOTIDE SEQUENCE [LARGE SCALE GENOMIC DNA]</scope>
    <source>
        <strain evidence="1 2">XB1A</strain>
    </source>
</reference>
<evidence type="ECO:0000313" key="2">
    <source>
        <dbReference type="Proteomes" id="UP000008795"/>
    </source>
</evidence>
<evidence type="ECO:0000313" key="1">
    <source>
        <dbReference type="EMBL" id="CBK67136.1"/>
    </source>
</evidence>
<dbReference type="Proteomes" id="UP000008795">
    <property type="component" value="Chromosome"/>
</dbReference>
<sequence length="57" mass="6751">MLLRFRKCLYFYDHLYNYAICNITFGGGDIGWMIIEESTQHNKIVKVLQNILEIVVL</sequence>
<name>D6CY84_9BACE</name>
<dbReference type="HOGENOM" id="CLU_2987337_0_0_10"/>